<accession>W2HXD7</accession>
<gene>
    <name evidence="1" type="ORF">L916_20395</name>
</gene>
<dbReference type="AlphaFoldDB" id="W2HXD7"/>
<dbReference type="VEuPathDB" id="FungiDB:PPTG_24352"/>
<evidence type="ECO:0000313" key="1">
    <source>
        <dbReference type="EMBL" id="ETL25813.1"/>
    </source>
</evidence>
<reference evidence="1" key="1">
    <citation type="submission" date="2013-11" db="EMBL/GenBank/DDBJ databases">
        <title>The Genome Sequence of Phytophthora parasitica CJ05E6.</title>
        <authorList>
            <consortium name="The Broad Institute Genomics Platform"/>
            <person name="Russ C."/>
            <person name="Tyler B."/>
            <person name="Panabieres F."/>
            <person name="Shan W."/>
            <person name="Tripathy S."/>
            <person name="Grunwald N."/>
            <person name="Machado M."/>
            <person name="Johnson C.S."/>
            <person name="Arredondo F."/>
            <person name="Hong C."/>
            <person name="Coffey M."/>
            <person name="Young S.K."/>
            <person name="Zeng Q."/>
            <person name="Gargeya S."/>
            <person name="Fitzgerald M."/>
            <person name="Abouelleil A."/>
            <person name="Alvarado L."/>
            <person name="Chapman S.B."/>
            <person name="Gainer-Dewar J."/>
            <person name="Goldberg J."/>
            <person name="Griggs A."/>
            <person name="Gujja S."/>
            <person name="Hansen M."/>
            <person name="Howarth C."/>
            <person name="Imamovic A."/>
            <person name="Ireland A."/>
            <person name="Larimer J."/>
            <person name="McCowan C."/>
            <person name="Murphy C."/>
            <person name="Pearson M."/>
            <person name="Poon T.W."/>
            <person name="Priest M."/>
            <person name="Roberts A."/>
            <person name="Saif S."/>
            <person name="Shea T."/>
            <person name="Sykes S."/>
            <person name="Wortman J."/>
            <person name="Nusbaum C."/>
            <person name="Birren B."/>
        </authorList>
    </citation>
    <scope>NUCLEOTIDE SEQUENCE [LARGE SCALE GENOMIC DNA]</scope>
    <source>
        <strain evidence="1">CJ05E6</strain>
    </source>
</reference>
<dbReference type="Proteomes" id="UP000053864">
    <property type="component" value="Unassembled WGS sequence"/>
</dbReference>
<protein>
    <submittedName>
        <fullName evidence="1">Uncharacterized protein</fullName>
    </submittedName>
</protein>
<dbReference type="EMBL" id="KI676415">
    <property type="protein sequence ID" value="ETL25813.1"/>
    <property type="molecule type" value="Genomic_DNA"/>
</dbReference>
<name>W2HXD7_PHYNI</name>
<sequence length="56" mass="6375">MTSSQYISGLYKQCYGSHRMFCVHGVVDRELEANGKSQTLMLIVWESVLATPEHRS</sequence>
<organism evidence="1">
    <name type="scientific">Phytophthora nicotianae</name>
    <name type="common">Potato buckeye rot agent</name>
    <name type="synonym">Phytophthora parasitica</name>
    <dbReference type="NCBI Taxonomy" id="4792"/>
    <lineage>
        <taxon>Eukaryota</taxon>
        <taxon>Sar</taxon>
        <taxon>Stramenopiles</taxon>
        <taxon>Oomycota</taxon>
        <taxon>Peronosporomycetes</taxon>
        <taxon>Peronosporales</taxon>
        <taxon>Peronosporaceae</taxon>
        <taxon>Phytophthora</taxon>
    </lineage>
</organism>
<proteinExistence type="predicted"/>